<feature type="region of interest" description="Disordered" evidence="3">
    <location>
        <begin position="1"/>
        <end position="42"/>
    </location>
</feature>
<dbReference type="PANTHER" id="PTHR47926">
    <property type="entry name" value="PENTATRICOPEPTIDE REPEAT-CONTAINING PROTEIN"/>
    <property type="match status" value="1"/>
</dbReference>
<gene>
    <name evidence="4" type="ORF">Scep_025357</name>
</gene>
<evidence type="ECO:0008006" key="6">
    <source>
        <dbReference type="Google" id="ProtNLM"/>
    </source>
</evidence>
<dbReference type="InterPro" id="IPR011990">
    <property type="entry name" value="TPR-like_helical_dom_sf"/>
</dbReference>
<protein>
    <recommendedName>
        <fullName evidence="6">Pentatricopeptide repeat-containing protein</fullName>
    </recommendedName>
</protein>
<proteinExistence type="predicted"/>
<dbReference type="InterPro" id="IPR002885">
    <property type="entry name" value="PPR_rpt"/>
</dbReference>
<organism evidence="4 5">
    <name type="scientific">Stephania cephalantha</name>
    <dbReference type="NCBI Taxonomy" id="152367"/>
    <lineage>
        <taxon>Eukaryota</taxon>
        <taxon>Viridiplantae</taxon>
        <taxon>Streptophyta</taxon>
        <taxon>Embryophyta</taxon>
        <taxon>Tracheophyta</taxon>
        <taxon>Spermatophyta</taxon>
        <taxon>Magnoliopsida</taxon>
        <taxon>Ranunculales</taxon>
        <taxon>Menispermaceae</taxon>
        <taxon>Menispermoideae</taxon>
        <taxon>Cissampelideae</taxon>
        <taxon>Stephania</taxon>
    </lineage>
</organism>
<name>A0AAP0ENP4_9MAGN</name>
<feature type="repeat" description="PPR" evidence="2">
    <location>
        <begin position="542"/>
        <end position="576"/>
    </location>
</feature>
<sequence>MASLLVSETGPMTHTHPIQSQTHLDSISHQKPTTLSFQSPKPNNCSVKNTPHFINQPHLSLLNEPVDSTTYALLLESCNCPNLGTQIHAHTVKNGFTGHEYVETKLMQMYGKCCFGNIDDASLVFDKMLQRNLYSWAGYISVCVDHGYFEEAILMFLKLLLEEIWLDFFVFPVLLKACSGLVVLDFGKQVHGLAIKSRFVDNVYVGNALIDMYGKCGCLDDAKKVLSKMPVRDCVSWNSVITGCATNGLVFEAFELLRNMELLGNLKPNIVSWSAVLGGFAQNGCDREALEVFFEMKESGIEPNARTLASLLPACARLQALRLGKQIHGYITRHGFMSSPFVVNGLVDVYRRCSDMKSALKMFERFSARNSVSFNTMIVGYSENGDVNKAKEIFDQMEFVGVGRDSISWNAMISGYVENELFDEALGMFRDLMFQGDTEADSYTLGSAVTACANLSDLNLGKEIHSYAIVNGLHSNPFVGGSLVELYCKCKEVDAAQQAFNEIIDKDTATWNALISGYACCDQMEDVHNLLVEMKEYGLEPSIYTWNGIIAGCVESGKYELALQKFSELTTSDLMPDIYTVCTTIVACSRLAAVRQGKQIHAHSVRLGYDTETQSGSSLVDMYAKCGSVNLAWRAFKRISQPNLVSWNAMLSGYAMHGHGREGISIFQKMLAGGIKPDAVTFVSLLSSCVHSGLVDFGLECFDLMRHYNIEPTIKHYTCMVDLLSRAGRLTEAYEIVERMGVQPDPALWGALLGGCVIHRNFELGYIAAHKLIELEPDNTGNYVLYANLSASTGRWEDLATTRQLIKDQEMHKSPGCSWIEGKDQIHVFLSCDRSHRQTAEIYAVLDSLTANIRKDVFSAPN</sequence>
<accession>A0AAP0ENP4</accession>
<dbReference type="FunFam" id="1.25.40.10:FF:000090">
    <property type="entry name" value="Pentatricopeptide repeat-containing protein, chloroplastic"/>
    <property type="match status" value="1"/>
</dbReference>
<dbReference type="InterPro" id="IPR046848">
    <property type="entry name" value="E_motif"/>
</dbReference>
<dbReference type="Pfam" id="PF13041">
    <property type="entry name" value="PPR_2"/>
    <property type="match status" value="3"/>
</dbReference>
<keyword evidence="1" id="KW-0677">Repeat</keyword>
<feature type="repeat" description="PPR" evidence="2">
    <location>
        <begin position="643"/>
        <end position="677"/>
    </location>
</feature>
<dbReference type="FunFam" id="1.25.40.10:FF:000393">
    <property type="entry name" value="Pentatricopeptide repeat-containing protein At1g20230"/>
    <property type="match status" value="1"/>
</dbReference>
<feature type="repeat" description="PPR" evidence="2">
    <location>
        <begin position="507"/>
        <end position="541"/>
    </location>
</feature>
<evidence type="ECO:0000256" key="1">
    <source>
        <dbReference type="ARBA" id="ARBA00022737"/>
    </source>
</evidence>
<dbReference type="AlphaFoldDB" id="A0AAP0ENP4"/>
<feature type="repeat" description="PPR" evidence="2">
    <location>
        <begin position="405"/>
        <end position="439"/>
    </location>
</feature>
<evidence type="ECO:0000313" key="5">
    <source>
        <dbReference type="Proteomes" id="UP001419268"/>
    </source>
</evidence>
<dbReference type="GO" id="GO:0003723">
    <property type="term" value="F:RNA binding"/>
    <property type="evidence" value="ECO:0007669"/>
    <property type="project" value="InterPro"/>
</dbReference>
<reference evidence="4 5" key="1">
    <citation type="submission" date="2024-01" db="EMBL/GenBank/DDBJ databases">
        <title>Genome assemblies of Stephania.</title>
        <authorList>
            <person name="Yang L."/>
        </authorList>
    </citation>
    <scope>NUCLEOTIDE SEQUENCE [LARGE SCALE GENOMIC DNA]</scope>
    <source>
        <strain evidence="4">JXDWG</strain>
        <tissue evidence="4">Leaf</tissue>
    </source>
</reference>
<feature type="repeat" description="PPR" evidence="2">
    <location>
        <begin position="269"/>
        <end position="303"/>
    </location>
</feature>
<dbReference type="PROSITE" id="PS51375">
    <property type="entry name" value="PPR"/>
    <property type="match status" value="8"/>
</dbReference>
<keyword evidence="5" id="KW-1185">Reference proteome</keyword>
<evidence type="ECO:0000313" key="4">
    <source>
        <dbReference type="EMBL" id="KAK9093888.1"/>
    </source>
</evidence>
<feature type="repeat" description="PPR" evidence="2">
    <location>
        <begin position="678"/>
        <end position="712"/>
    </location>
</feature>
<dbReference type="NCBIfam" id="TIGR00756">
    <property type="entry name" value="PPR"/>
    <property type="match status" value="9"/>
</dbReference>
<dbReference type="Pfam" id="PF01535">
    <property type="entry name" value="PPR"/>
    <property type="match status" value="5"/>
</dbReference>
<evidence type="ECO:0000256" key="2">
    <source>
        <dbReference type="PROSITE-ProRule" id="PRU00708"/>
    </source>
</evidence>
<evidence type="ECO:0000256" key="3">
    <source>
        <dbReference type="SAM" id="MobiDB-lite"/>
    </source>
</evidence>
<dbReference type="Gene3D" id="1.25.40.10">
    <property type="entry name" value="Tetratricopeptide repeat domain"/>
    <property type="match status" value="6"/>
</dbReference>
<dbReference type="InterPro" id="IPR046960">
    <property type="entry name" value="PPR_At4g14850-like_plant"/>
</dbReference>
<feature type="repeat" description="PPR" evidence="2">
    <location>
        <begin position="370"/>
        <end position="404"/>
    </location>
</feature>
<feature type="compositionally biased region" description="Polar residues" evidence="3">
    <location>
        <begin position="10"/>
        <end position="42"/>
    </location>
</feature>
<feature type="repeat" description="PPR" evidence="2">
    <location>
        <begin position="202"/>
        <end position="236"/>
    </location>
</feature>
<dbReference type="SUPFAM" id="SSF48452">
    <property type="entry name" value="TPR-like"/>
    <property type="match status" value="1"/>
</dbReference>
<dbReference type="EMBL" id="JBBNAG010000011">
    <property type="protein sequence ID" value="KAK9093888.1"/>
    <property type="molecule type" value="Genomic_DNA"/>
</dbReference>
<dbReference type="PANTHER" id="PTHR47926:SF386">
    <property type="entry name" value="PENTATRICOPEPTIDE REPEAT-CONTAINING PROTEIN"/>
    <property type="match status" value="1"/>
</dbReference>
<dbReference type="Pfam" id="PF20431">
    <property type="entry name" value="E_motif"/>
    <property type="match status" value="1"/>
</dbReference>
<dbReference type="Proteomes" id="UP001419268">
    <property type="component" value="Unassembled WGS sequence"/>
</dbReference>
<comment type="caution">
    <text evidence="4">The sequence shown here is derived from an EMBL/GenBank/DDBJ whole genome shotgun (WGS) entry which is preliminary data.</text>
</comment>
<dbReference type="GO" id="GO:0009451">
    <property type="term" value="P:RNA modification"/>
    <property type="evidence" value="ECO:0007669"/>
    <property type="project" value="InterPro"/>
</dbReference>